<reference evidence="1" key="2">
    <citation type="submission" date="2022-03" db="EMBL/GenBank/DDBJ databases">
        <title>Draft title - Genomic analysis of global carrot germplasm unveils the trajectory of domestication and the origin of high carotenoid orange carrot.</title>
        <authorList>
            <person name="Iorizzo M."/>
            <person name="Ellison S."/>
            <person name="Senalik D."/>
            <person name="Macko-Podgorni A."/>
            <person name="Grzebelus D."/>
            <person name="Bostan H."/>
            <person name="Rolling W."/>
            <person name="Curaba J."/>
            <person name="Simon P."/>
        </authorList>
    </citation>
    <scope>NUCLEOTIDE SEQUENCE</scope>
    <source>
        <tissue evidence="1">Leaf</tissue>
    </source>
</reference>
<gene>
    <name evidence="1" type="ORF">DCAR_0205533</name>
</gene>
<organism evidence="1 2">
    <name type="scientific">Daucus carota subsp. sativus</name>
    <name type="common">Carrot</name>
    <dbReference type="NCBI Taxonomy" id="79200"/>
    <lineage>
        <taxon>Eukaryota</taxon>
        <taxon>Viridiplantae</taxon>
        <taxon>Streptophyta</taxon>
        <taxon>Embryophyta</taxon>
        <taxon>Tracheophyta</taxon>
        <taxon>Spermatophyta</taxon>
        <taxon>Magnoliopsida</taxon>
        <taxon>eudicotyledons</taxon>
        <taxon>Gunneridae</taxon>
        <taxon>Pentapetalae</taxon>
        <taxon>asterids</taxon>
        <taxon>campanulids</taxon>
        <taxon>Apiales</taxon>
        <taxon>Apiaceae</taxon>
        <taxon>Apioideae</taxon>
        <taxon>Scandiceae</taxon>
        <taxon>Daucinae</taxon>
        <taxon>Daucus</taxon>
        <taxon>Daucus sect. Daucus</taxon>
    </lineage>
</organism>
<sequence>MKSTESSNTVSSRMGTKASIICKCGFECPIWTSKKPNSKGRSFFGCPLYKDKDKYCGFFQWCNEDSDQGIKSSHDLNTRTELESMKVALLEAKIGELEAVKKMELGEVNFQLKMKTKHIELLEFQLACFKFFIFLLVCGFVIILNR</sequence>
<dbReference type="Pfam" id="PF06839">
    <property type="entry name" value="Zn_ribbon_GRF"/>
    <property type="match status" value="1"/>
</dbReference>
<dbReference type="EMBL" id="CP093344">
    <property type="protein sequence ID" value="WOG86331.1"/>
    <property type="molecule type" value="Genomic_DNA"/>
</dbReference>
<proteinExistence type="predicted"/>
<dbReference type="PANTHER" id="PTHR33248">
    <property type="entry name" value="ZINC ION-BINDING PROTEIN"/>
    <property type="match status" value="1"/>
</dbReference>
<dbReference type="GO" id="GO:0008270">
    <property type="term" value="F:zinc ion binding"/>
    <property type="evidence" value="ECO:0007669"/>
    <property type="project" value="InterPro"/>
</dbReference>
<dbReference type="InterPro" id="IPR010666">
    <property type="entry name" value="Znf_GRF"/>
</dbReference>
<evidence type="ECO:0000313" key="2">
    <source>
        <dbReference type="Proteomes" id="UP000077755"/>
    </source>
</evidence>
<name>A0A166CPI3_DAUCS</name>
<dbReference type="AlphaFoldDB" id="A0A166CPI3"/>
<reference evidence="1" key="1">
    <citation type="journal article" date="2016" name="Nat. Genet.">
        <title>A high-quality carrot genome assembly provides new insights into carotenoid accumulation and asterid genome evolution.</title>
        <authorList>
            <person name="Iorizzo M."/>
            <person name="Ellison S."/>
            <person name="Senalik D."/>
            <person name="Zeng P."/>
            <person name="Satapoomin P."/>
            <person name="Huang J."/>
            <person name="Bowman M."/>
            <person name="Iovene M."/>
            <person name="Sanseverino W."/>
            <person name="Cavagnaro P."/>
            <person name="Yildiz M."/>
            <person name="Macko-Podgorni A."/>
            <person name="Moranska E."/>
            <person name="Grzebelus E."/>
            <person name="Grzebelus D."/>
            <person name="Ashrafi H."/>
            <person name="Zheng Z."/>
            <person name="Cheng S."/>
            <person name="Spooner D."/>
            <person name="Van Deynze A."/>
            <person name="Simon P."/>
        </authorList>
    </citation>
    <scope>NUCLEOTIDE SEQUENCE</scope>
    <source>
        <tissue evidence="1">Leaf</tissue>
    </source>
</reference>
<accession>A0A166CPI3</accession>
<dbReference type="Gramene" id="KZN04171">
    <property type="protein sequence ID" value="KZN04171"/>
    <property type="gene ID" value="DCAR_005008"/>
</dbReference>
<dbReference type="Proteomes" id="UP000077755">
    <property type="component" value="Chromosome 2"/>
</dbReference>
<dbReference type="PROSITE" id="PS51999">
    <property type="entry name" value="ZF_GRF"/>
    <property type="match status" value="1"/>
</dbReference>
<dbReference type="OMA" id="ASIICKC"/>
<keyword evidence="2" id="KW-1185">Reference proteome</keyword>
<evidence type="ECO:0000313" key="1">
    <source>
        <dbReference type="EMBL" id="WOG86331.1"/>
    </source>
</evidence>
<protein>
    <submittedName>
        <fullName evidence="1">Uncharacterized protein</fullName>
    </submittedName>
</protein>